<dbReference type="eggNOG" id="COG2304">
    <property type="taxonomic scope" value="Bacteria"/>
</dbReference>
<reference evidence="3" key="1">
    <citation type="journal article" date="2011" name="J. Bacteriol.">
        <title>Genome sequences of eight morphologically diverse alphaproteobacteria.</title>
        <authorList>
            <consortium name="US DOE Joint Genome Institute"/>
            <person name="Brown P.J."/>
            <person name="Kysela D.T."/>
            <person name="Buechlein A."/>
            <person name="Hemmerich C."/>
            <person name="Brun Y.V."/>
        </authorList>
    </citation>
    <scope>NUCLEOTIDE SEQUENCE [LARGE SCALE GENOMIC DNA]</scope>
    <source>
        <strain evidence="3">ATCC 51888 / DSM 1869 / NCIB 11706 / TK 0415</strain>
    </source>
</reference>
<dbReference type="EMBL" id="CP002083">
    <property type="protein sequence ID" value="ADJ22166.1"/>
    <property type="molecule type" value="Genomic_DNA"/>
</dbReference>
<keyword evidence="1" id="KW-0732">Signal</keyword>
<keyword evidence="3" id="KW-1185">Reference proteome</keyword>
<protein>
    <recommendedName>
        <fullName evidence="4">VWFA domain-containing protein</fullName>
    </recommendedName>
</protein>
<evidence type="ECO:0000256" key="1">
    <source>
        <dbReference type="SAM" id="SignalP"/>
    </source>
</evidence>
<proteinExistence type="predicted"/>
<accession>D8JRD7</accession>
<dbReference type="Gene3D" id="3.40.50.410">
    <property type="entry name" value="von Willebrand factor, type A domain"/>
    <property type="match status" value="1"/>
</dbReference>
<evidence type="ECO:0008006" key="4">
    <source>
        <dbReference type="Google" id="ProtNLM"/>
    </source>
</evidence>
<name>D8JRD7_HYPDA</name>
<gene>
    <name evidence="2" type="ordered locus">Hden_0341</name>
</gene>
<organism evidence="2 3">
    <name type="scientific">Hyphomicrobium denitrificans (strain ATCC 51888 / DSM 1869 / NCIMB 11706 / TK 0415)</name>
    <dbReference type="NCBI Taxonomy" id="582899"/>
    <lineage>
        <taxon>Bacteria</taxon>
        <taxon>Pseudomonadati</taxon>
        <taxon>Pseudomonadota</taxon>
        <taxon>Alphaproteobacteria</taxon>
        <taxon>Hyphomicrobiales</taxon>
        <taxon>Hyphomicrobiaceae</taxon>
        <taxon>Hyphomicrobium</taxon>
    </lineage>
</organism>
<dbReference type="Proteomes" id="UP000002033">
    <property type="component" value="Chromosome"/>
</dbReference>
<sequence precursor="true">MPARDIVKRARSFAPKALRAAAVMLACLGASGQGVPSGELIPVDAALILAVDVSQSVDENRYRLQSEGMAEALESKAIADTIASGPYGRIAVQFVVWADGVETTIPWQIISSSETAAAFAGRIRQQTQRKGEYTCMARMMRTIEQDMLDDLPFKATRTILDISGDGIDNCADPTAIEDARDRLLRRGVTINGLPIIVHGENDVVGAGAYRAPGFGLRPLARGPGIETTLDRWFQDHVIGGQGAFVQPSQGYEEISRAFRQKFLNEISSVGFDRDRFAIAPNHLADSALSRPAN</sequence>
<dbReference type="HOGENOM" id="CLU_064451_0_1_5"/>
<dbReference type="InterPro" id="IPR010607">
    <property type="entry name" value="DUF1194"/>
</dbReference>
<dbReference type="AlphaFoldDB" id="D8JRD7"/>
<dbReference type="SUPFAM" id="SSF53300">
    <property type="entry name" value="vWA-like"/>
    <property type="match status" value="1"/>
</dbReference>
<dbReference type="Pfam" id="PF06707">
    <property type="entry name" value="DUF1194"/>
    <property type="match status" value="1"/>
</dbReference>
<evidence type="ECO:0000313" key="3">
    <source>
        <dbReference type="Proteomes" id="UP000002033"/>
    </source>
</evidence>
<dbReference type="InterPro" id="IPR036465">
    <property type="entry name" value="vWFA_dom_sf"/>
</dbReference>
<evidence type="ECO:0000313" key="2">
    <source>
        <dbReference type="EMBL" id="ADJ22166.1"/>
    </source>
</evidence>
<dbReference type="STRING" id="582899.Hden_0341"/>
<dbReference type="KEGG" id="hdn:Hden_0341"/>
<feature type="chain" id="PRO_5003116059" description="VWFA domain-containing protein" evidence="1">
    <location>
        <begin position="33"/>
        <end position="293"/>
    </location>
</feature>
<feature type="signal peptide" evidence="1">
    <location>
        <begin position="1"/>
        <end position="32"/>
    </location>
</feature>